<proteinExistence type="predicted"/>
<sequence length="720" mass="77064">MTGISRIFDRKIAEPYRNILVGFTMFALIALLFSFSGQLQAAKSIQEIHDKTGFVLRGTHITTNCSNCHVQGVFKGTPKTCNGCHTNGARVNTTRKTTNHIKSSDRCGDCHTQTAWKPATMNHREVTGSCSTCHNGVIATGKIPNHVESDNTCENCHSSNGWTPAGFNHTNISTGTCNSCHATGNTGSTKKMNTGHVPTAVQCDSCHNTKSFIGGNMNHSGFAANCKSCHGNNNIKATKLSQGHIAIDATQECDLCHTNFTSFTGGKVDHANFAGNCVSCHAVGNVGANTKPNAGHIPDKRECDVCHSVDTFTGGKMNHTGLAGNCKSCHNGTIAIGLNTGHIAIDATQECDLCHTNFTSFTGGKVDHANFAGNCVSCHGVGNTGAQTKKGSDHIPDTRECDVCHSVDTFVGAKLDHNGFTSCTSCHGANNVKATKLPTSGHISIKSPGQCDACHVYPKWAPAPNVNHSEIVGSCSTCHDGSGVLAKTAKSNLHMPTSNTCENCHNTAPSKWTPAKSPMYHADSIVRTTPCIDCHTTSFARNKPTNHVNTVPANQACDDCHTTNAWTPATYDHQNVGNTRCDSCHQTNGSATAPGTRHFVYSGLNSPGTGLDCRVCHTTTTLWLPVTYNDHLETKFHPHQGVSCLECHRDNNAKITWLNPQIPNTCGGCHTQNYQDDLDEHPDNNNPGTVESNKDCASSTCHDGNGNIFQNNKEHDLRDF</sequence>
<keyword evidence="1" id="KW-0732">Signal</keyword>
<feature type="domain" description="Cytochrome c7-like" evidence="3">
    <location>
        <begin position="97"/>
        <end position="158"/>
    </location>
</feature>
<evidence type="ECO:0000259" key="3">
    <source>
        <dbReference type="Pfam" id="PF14522"/>
    </source>
</evidence>
<evidence type="ECO:0000256" key="1">
    <source>
        <dbReference type="ARBA" id="ARBA00022729"/>
    </source>
</evidence>
<dbReference type="InterPro" id="IPR051829">
    <property type="entry name" value="Multiheme_Cytochr_ET"/>
</dbReference>
<protein>
    <recommendedName>
        <fullName evidence="3">Cytochrome c7-like domain-containing protein</fullName>
    </recommendedName>
</protein>
<dbReference type="AlphaFoldDB" id="A0A3B0ZIA1"/>
<feature type="compositionally biased region" description="Polar residues" evidence="2">
    <location>
        <begin position="684"/>
        <end position="699"/>
    </location>
</feature>
<gene>
    <name evidence="4" type="ORF">MNBD_GAMMA12-2867</name>
</gene>
<dbReference type="PANTHER" id="PTHR35038">
    <property type="entry name" value="DISSIMILATORY SULFITE REDUCTASE SIRA"/>
    <property type="match status" value="1"/>
</dbReference>
<dbReference type="SUPFAM" id="SSF48695">
    <property type="entry name" value="Multiheme cytochromes"/>
    <property type="match status" value="2"/>
</dbReference>
<evidence type="ECO:0000256" key="2">
    <source>
        <dbReference type="SAM" id="MobiDB-lite"/>
    </source>
</evidence>
<evidence type="ECO:0000313" key="4">
    <source>
        <dbReference type="EMBL" id="VAW80436.1"/>
    </source>
</evidence>
<organism evidence="4">
    <name type="scientific">hydrothermal vent metagenome</name>
    <dbReference type="NCBI Taxonomy" id="652676"/>
    <lineage>
        <taxon>unclassified sequences</taxon>
        <taxon>metagenomes</taxon>
        <taxon>ecological metagenomes</taxon>
    </lineage>
</organism>
<dbReference type="InterPro" id="IPR029467">
    <property type="entry name" value="Cyt_c7-like"/>
</dbReference>
<dbReference type="InterPro" id="IPR036280">
    <property type="entry name" value="Multihaem_cyt_sf"/>
</dbReference>
<dbReference type="Pfam" id="PF14522">
    <property type="entry name" value="Cytochrome_C7"/>
    <property type="match status" value="1"/>
</dbReference>
<feature type="region of interest" description="Disordered" evidence="2">
    <location>
        <begin position="677"/>
        <end position="699"/>
    </location>
</feature>
<accession>A0A3B0ZIA1</accession>
<reference evidence="4" key="1">
    <citation type="submission" date="2018-06" db="EMBL/GenBank/DDBJ databases">
        <authorList>
            <person name="Zhirakovskaya E."/>
        </authorList>
    </citation>
    <scope>NUCLEOTIDE SEQUENCE</scope>
</reference>
<name>A0A3B0ZIA1_9ZZZZ</name>
<dbReference type="Gene3D" id="3.90.10.10">
    <property type="entry name" value="Cytochrome C3"/>
    <property type="match status" value="6"/>
</dbReference>
<dbReference type="EMBL" id="UOFL01000197">
    <property type="protein sequence ID" value="VAW80436.1"/>
    <property type="molecule type" value="Genomic_DNA"/>
</dbReference>